<dbReference type="AlphaFoldDB" id="A0A5R8WQ07"/>
<accession>A0A5R8WQ07</accession>
<keyword evidence="3" id="KW-1185">Reference proteome</keyword>
<evidence type="ECO:0000313" key="3">
    <source>
        <dbReference type="Proteomes" id="UP000305517"/>
    </source>
</evidence>
<dbReference type="SMART" id="SM00466">
    <property type="entry name" value="SRA"/>
    <property type="match status" value="1"/>
</dbReference>
<dbReference type="InterPro" id="IPR003105">
    <property type="entry name" value="SRA_YDG"/>
</dbReference>
<feature type="domain" description="YDG" evidence="1">
    <location>
        <begin position="7"/>
        <end position="147"/>
    </location>
</feature>
<dbReference type="Proteomes" id="UP000305517">
    <property type="component" value="Unassembled WGS sequence"/>
</dbReference>
<dbReference type="EMBL" id="VAJM01000005">
    <property type="protein sequence ID" value="TLM92315.1"/>
    <property type="molecule type" value="Genomic_DNA"/>
</dbReference>
<dbReference type="GO" id="GO:0016567">
    <property type="term" value="P:protein ubiquitination"/>
    <property type="evidence" value="ECO:0007669"/>
    <property type="project" value="TreeGrafter"/>
</dbReference>
<dbReference type="GO" id="GO:0061630">
    <property type="term" value="F:ubiquitin protein ligase activity"/>
    <property type="evidence" value="ECO:0007669"/>
    <property type="project" value="TreeGrafter"/>
</dbReference>
<name>A0A5R8WQ07_9BACT</name>
<comment type="caution">
    <text evidence="2">The sequence shown here is derived from an EMBL/GenBank/DDBJ whole genome shotgun (WGS) entry which is preliminary data.</text>
</comment>
<evidence type="ECO:0000313" key="2">
    <source>
        <dbReference type="EMBL" id="TLM92315.1"/>
    </source>
</evidence>
<dbReference type="PANTHER" id="PTHR14140">
    <property type="entry name" value="E3 UBIQUITIN-PROTEIN LIGASE UHRF-RELATED"/>
    <property type="match status" value="1"/>
</dbReference>
<reference evidence="2 3" key="1">
    <citation type="submission" date="2019-05" db="EMBL/GenBank/DDBJ databases">
        <title>Hymenobacter edaphi sp. nov., isolated from abandoned arsenic-contaminated farmland soil.</title>
        <authorList>
            <person name="Nie L."/>
        </authorList>
    </citation>
    <scope>NUCLEOTIDE SEQUENCE [LARGE SCALE GENOMIC DNA]</scope>
    <source>
        <strain evidence="2 3">1-3-3-8</strain>
    </source>
</reference>
<proteinExistence type="predicted"/>
<dbReference type="SUPFAM" id="SSF88697">
    <property type="entry name" value="PUA domain-like"/>
    <property type="match status" value="1"/>
</dbReference>
<dbReference type="RefSeq" id="WP_138078167.1">
    <property type="nucleotide sequence ID" value="NZ_VAJM01000005.1"/>
</dbReference>
<dbReference type="GO" id="GO:0044027">
    <property type="term" value="P:negative regulation of gene expression via chromosomal CpG island methylation"/>
    <property type="evidence" value="ECO:0007669"/>
    <property type="project" value="TreeGrafter"/>
</dbReference>
<dbReference type="Gene3D" id="2.30.280.10">
    <property type="entry name" value="SRA-YDG"/>
    <property type="match status" value="1"/>
</dbReference>
<sequence length="154" mass="17087">MAAPVFGHVGSYLPGDAFRSRLELRLSGMHRPVRAGIAGSQHTGAESIVLSQVYEDDVFTEDEIIYTGQGGRDPKTGRQTTDQTLNDRNLALCKSQETGLPVRVLRKVHDEESGELVFRYEGLYRVVGHAFETGKSGFEVWKFRLRPAPNGRPA</sequence>
<evidence type="ECO:0000259" key="1">
    <source>
        <dbReference type="PROSITE" id="PS51015"/>
    </source>
</evidence>
<organism evidence="2 3">
    <name type="scientific">Hymenobacter jeollabukensis</name>
    <dbReference type="NCBI Taxonomy" id="2025313"/>
    <lineage>
        <taxon>Bacteria</taxon>
        <taxon>Pseudomonadati</taxon>
        <taxon>Bacteroidota</taxon>
        <taxon>Cytophagia</taxon>
        <taxon>Cytophagales</taxon>
        <taxon>Hymenobacteraceae</taxon>
        <taxon>Hymenobacter</taxon>
    </lineage>
</organism>
<dbReference type="InterPro" id="IPR045134">
    <property type="entry name" value="UHRF1/2-like"/>
</dbReference>
<gene>
    <name evidence="2" type="ORF">FDY95_12845</name>
</gene>
<dbReference type="InterPro" id="IPR015947">
    <property type="entry name" value="PUA-like_sf"/>
</dbReference>
<dbReference type="InterPro" id="IPR036987">
    <property type="entry name" value="SRA-YDG_sf"/>
</dbReference>
<dbReference type="PROSITE" id="PS51015">
    <property type="entry name" value="YDG"/>
    <property type="match status" value="1"/>
</dbReference>
<dbReference type="OrthoDB" id="67788at2"/>
<dbReference type="Pfam" id="PF02182">
    <property type="entry name" value="SAD_SRA"/>
    <property type="match status" value="1"/>
</dbReference>
<dbReference type="PANTHER" id="PTHR14140:SF27">
    <property type="entry name" value="OS04G0289800 PROTEIN"/>
    <property type="match status" value="1"/>
</dbReference>
<protein>
    <recommendedName>
        <fullName evidence="1">YDG domain-containing protein</fullName>
    </recommendedName>
</protein>